<keyword evidence="1" id="KW-1133">Transmembrane helix</keyword>
<dbReference type="OrthoDB" id="160868at2759"/>
<dbReference type="AlphaFoldDB" id="A0A1W0ABP6"/>
<keyword evidence="1" id="KW-0812">Transmembrane</keyword>
<name>A0A1W0ABP6_9STRA</name>
<sequence length="209" mass="22819">MAGQDDKTMDNTIDQLKESVESLLTAGAIGGSVGATWGICLATFRSQPLGFYAASLGTTFALASISYMTFFDVLKRNRGGSKDDVSTYILPGIITGGGMLSFTRIPIRAVQGSIAGGIIGFGAYFADKKFQSWRHTKSLERYEAKHGIAPEPTMQLNGRVESTSTPSIQGDRLRFDIPDLLPAFVKISDDEIESRIQKRLEELRLESQK</sequence>
<feature type="transmembrane region" description="Helical" evidence="1">
    <location>
        <begin position="109"/>
        <end position="126"/>
    </location>
</feature>
<evidence type="ECO:0000256" key="1">
    <source>
        <dbReference type="SAM" id="Phobius"/>
    </source>
</evidence>
<feature type="transmembrane region" description="Helical" evidence="1">
    <location>
        <begin position="23"/>
        <end position="44"/>
    </location>
</feature>
<protein>
    <submittedName>
        <fullName evidence="2">Uncharacterized protein</fullName>
    </submittedName>
</protein>
<organism evidence="2 3">
    <name type="scientific">Thraustotheca clavata</name>
    <dbReference type="NCBI Taxonomy" id="74557"/>
    <lineage>
        <taxon>Eukaryota</taxon>
        <taxon>Sar</taxon>
        <taxon>Stramenopiles</taxon>
        <taxon>Oomycota</taxon>
        <taxon>Saprolegniomycetes</taxon>
        <taxon>Saprolegniales</taxon>
        <taxon>Achlyaceae</taxon>
        <taxon>Thraustotheca</taxon>
    </lineage>
</organism>
<proteinExistence type="predicted"/>
<dbReference type="Proteomes" id="UP000243217">
    <property type="component" value="Unassembled WGS sequence"/>
</dbReference>
<accession>A0A1W0ABP6</accession>
<evidence type="ECO:0000313" key="2">
    <source>
        <dbReference type="EMBL" id="OQS07430.1"/>
    </source>
</evidence>
<keyword evidence="1" id="KW-0472">Membrane</keyword>
<reference evidence="2 3" key="1">
    <citation type="journal article" date="2014" name="Genome Biol. Evol.">
        <title>The secreted proteins of Achlya hypogyna and Thraustotheca clavata identify the ancestral oomycete secretome and reveal gene acquisitions by horizontal gene transfer.</title>
        <authorList>
            <person name="Misner I."/>
            <person name="Blouin N."/>
            <person name="Leonard G."/>
            <person name="Richards T.A."/>
            <person name="Lane C.E."/>
        </authorList>
    </citation>
    <scope>NUCLEOTIDE SEQUENCE [LARGE SCALE GENOMIC DNA]</scope>
    <source>
        <strain evidence="2 3">ATCC 34112</strain>
    </source>
</reference>
<comment type="caution">
    <text evidence="2">The sequence shown here is derived from an EMBL/GenBank/DDBJ whole genome shotgun (WGS) entry which is preliminary data.</text>
</comment>
<evidence type="ECO:0000313" key="3">
    <source>
        <dbReference type="Proteomes" id="UP000243217"/>
    </source>
</evidence>
<gene>
    <name evidence="2" type="ORF">THRCLA_00547</name>
</gene>
<keyword evidence="3" id="KW-1185">Reference proteome</keyword>
<dbReference type="EMBL" id="JNBS01000239">
    <property type="protein sequence ID" value="OQS07430.1"/>
    <property type="molecule type" value="Genomic_DNA"/>
</dbReference>
<feature type="transmembrane region" description="Helical" evidence="1">
    <location>
        <begin position="50"/>
        <end position="73"/>
    </location>
</feature>